<feature type="transmembrane region" description="Helical" evidence="1">
    <location>
        <begin position="660"/>
        <end position="689"/>
    </location>
</feature>
<evidence type="ECO:0000313" key="2">
    <source>
        <dbReference type="EMBL" id="EDY32569.1"/>
    </source>
</evidence>
<feature type="transmembrane region" description="Helical" evidence="1">
    <location>
        <begin position="21"/>
        <end position="38"/>
    </location>
</feature>
<feature type="transmembrane region" description="Helical" evidence="1">
    <location>
        <begin position="696"/>
        <end position="717"/>
    </location>
</feature>
<reference evidence="2 3" key="2">
    <citation type="submission" date="2008-08" db="EMBL/GenBank/DDBJ databases">
        <authorList>
            <person name="Fulton L."/>
            <person name="Clifton S."/>
            <person name="Fulton B."/>
            <person name="Xu J."/>
            <person name="Minx P."/>
            <person name="Pepin K.H."/>
            <person name="Johnson M."/>
            <person name="Bhonagiri V."/>
            <person name="Nash W.E."/>
            <person name="Mardis E.R."/>
            <person name="Wilson R.K."/>
        </authorList>
    </citation>
    <scope>NUCLEOTIDE SEQUENCE [LARGE SCALE GENOMIC DNA]</scope>
    <source>
        <strain evidence="2 3">ATCC 29176</strain>
    </source>
</reference>
<reference evidence="2 3" key="1">
    <citation type="submission" date="2008-08" db="EMBL/GenBank/DDBJ databases">
        <title>Draft genome sequence of Ruminococcus lactaris ATCC 29176.</title>
        <authorList>
            <person name="Sudarsanam P."/>
            <person name="Ley R."/>
            <person name="Guruge J."/>
            <person name="Turnbaugh P.J."/>
            <person name="Mahowald M."/>
            <person name="Liep D."/>
            <person name="Gordon J."/>
        </authorList>
    </citation>
    <scope>NUCLEOTIDE SEQUENCE [LARGE SCALE GENOMIC DNA]</scope>
    <source>
        <strain evidence="2 3">ATCC 29176</strain>
    </source>
</reference>
<keyword evidence="1" id="KW-0812">Transmembrane</keyword>
<feature type="transmembrane region" description="Helical" evidence="1">
    <location>
        <begin position="295"/>
        <end position="315"/>
    </location>
</feature>
<organism evidence="2 3">
    <name type="scientific">[Ruminococcus] lactaris ATCC 29176</name>
    <dbReference type="NCBI Taxonomy" id="471875"/>
    <lineage>
        <taxon>Bacteria</taxon>
        <taxon>Bacillati</taxon>
        <taxon>Bacillota</taxon>
        <taxon>Clostridia</taxon>
        <taxon>Lachnospirales</taxon>
        <taxon>Lachnospiraceae</taxon>
        <taxon>Mediterraneibacter</taxon>
    </lineage>
</organism>
<feature type="transmembrane region" description="Helical" evidence="1">
    <location>
        <begin position="168"/>
        <end position="186"/>
    </location>
</feature>
<feature type="transmembrane region" description="Helical" evidence="1">
    <location>
        <begin position="357"/>
        <end position="378"/>
    </location>
</feature>
<keyword evidence="1" id="KW-0472">Membrane</keyword>
<feature type="transmembrane region" description="Helical" evidence="1">
    <location>
        <begin position="436"/>
        <end position="456"/>
    </location>
</feature>
<accession>B5CQC2</accession>
<dbReference type="Proteomes" id="UP000003254">
    <property type="component" value="Unassembled WGS sequence"/>
</dbReference>
<feature type="transmembrane region" description="Helical" evidence="1">
    <location>
        <begin position="565"/>
        <end position="585"/>
    </location>
</feature>
<evidence type="ECO:0000256" key="1">
    <source>
        <dbReference type="SAM" id="Phobius"/>
    </source>
</evidence>
<keyword evidence="1" id="KW-1133">Transmembrane helix</keyword>
<dbReference type="EMBL" id="ABOU02000036">
    <property type="protein sequence ID" value="EDY32569.1"/>
    <property type="molecule type" value="Genomic_DNA"/>
</dbReference>
<name>B5CQC2_9FIRM</name>
<protein>
    <submittedName>
        <fullName evidence="2">Uncharacterized protein</fullName>
    </submittedName>
</protein>
<sequence>MFREEGMRMRHLKYEWEKFFSFRYFWFLCAVFLLFNLWNLSEQIRMEFPASSVRQLYTDFQEQPEESKGQWLEEQKAKKNAHYTGNQYMEEELFKKLSREWIQTEKYDEYLEEIKERSAKMSGSIFSDEGTFAWRNAKVTPVAYEKLKGTKLSFDLSDGIVKATKADFTDLCMTILLMAAVYFLILDEKKNKLYPLLRSASRGRAEVIGAKLGVMAGITGLLVLLLYGSNYLFIFHQYGFGNLTRPLQSVTAFYESPFRLTAGQYLWMYLLLKLVVCYAAALLMIWIAQKAGTPAGAILAISTGAVAEYLLTVLLPSVSYADGLKYINLVEYIKIYPLFTKYHNLDFFEYPVNAMRIFPIVLPCLLLLFIVLNLTTFCSHRYGTKSGRQGGTEKLWRKLRKTARGKKRRKRKKKGFISDSLVWHESFKSFLTNRTVWVCVAVLYGAILLGRGLMIWNSVEEEYYKYYMTKGQGELTQEKLETFENEKKRYDDIYSMTPEQCGLSSEEISSRQEEIQYQYSGFMRAYEQVQYVVENNRAAGTDEQQLIYEGGYEQLFGEISMKGRLIGELLCVLVAVYSAAGLLGMEYDLKVMNLLQSTKKGRGTLLRVKLGVAAGVTTVMFVLVKIPVVMRIVQNYPLTGWTAKVRSMRFAGTSVFNCPVWAYVLLLLLLQLGTLYVVILCVTALSAVLKDTMLTLILSVLLFGGTLVMEWGGLGMIHSWSINTLLDGHRLLQSGGMQFALTVLVFWGVLPLAAGTVLHRVYKKRGQAIWN</sequence>
<dbReference type="HOGENOM" id="CLU_021788_0_0_9"/>
<comment type="caution">
    <text evidence="2">The sequence shown here is derived from an EMBL/GenBank/DDBJ whole genome shotgun (WGS) entry which is preliminary data.</text>
</comment>
<keyword evidence="3" id="KW-1185">Reference proteome</keyword>
<dbReference type="AlphaFoldDB" id="B5CQC2"/>
<proteinExistence type="predicted"/>
<gene>
    <name evidence="2" type="ORF">RUMLAC_01667</name>
</gene>
<feature type="transmembrane region" description="Helical" evidence="1">
    <location>
        <begin position="606"/>
        <end position="628"/>
    </location>
</feature>
<dbReference type="eggNOG" id="ENOG502ZBST">
    <property type="taxonomic scope" value="Bacteria"/>
</dbReference>
<feature type="transmembrane region" description="Helical" evidence="1">
    <location>
        <begin position="737"/>
        <end position="758"/>
    </location>
</feature>
<evidence type="ECO:0000313" key="3">
    <source>
        <dbReference type="Proteomes" id="UP000003254"/>
    </source>
</evidence>
<feature type="transmembrane region" description="Helical" evidence="1">
    <location>
        <begin position="266"/>
        <end position="288"/>
    </location>
</feature>
<feature type="transmembrane region" description="Helical" evidence="1">
    <location>
        <begin position="207"/>
        <end position="227"/>
    </location>
</feature>